<protein>
    <recommendedName>
        <fullName evidence="1">BTB domain-containing protein</fullName>
    </recommendedName>
</protein>
<dbReference type="AlphaFoldDB" id="A0A1B6ETB1"/>
<dbReference type="EMBL" id="GECZ01028612">
    <property type="protein sequence ID" value="JAS41157.1"/>
    <property type="molecule type" value="Transcribed_RNA"/>
</dbReference>
<feature type="domain" description="BTB" evidence="1">
    <location>
        <begin position="25"/>
        <end position="95"/>
    </location>
</feature>
<dbReference type="InterPro" id="IPR011333">
    <property type="entry name" value="SKP1/BTB/POZ_sf"/>
</dbReference>
<name>A0A1B6ETB1_9HEMI</name>
<dbReference type="InterPro" id="IPR038648">
    <property type="entry name" value="PHR_sf"/>
</dbReference>
<proteinExistence type="predicted"/>
<dbReference type="Gene3D" id="3.30.710.10">
    <property type="entry name" value="Potassium Channel Kv1.1, Chain A"/>
    <property type="match status" value="1"/>
</dbReference>
<evidence type="ECO:0000259" key="1">
    <source>
        <dbReference type="PROSITE" id="PS50097"/>
    </source>
</evidence>
<dbReference type="PANTHER" id="PTHR45774:SF3">
    <property type="entry name" value="BTB (POZ) DOMAIN-CONTAINING 2B-RELATED"/>
    <property type="match status" value="1"/>
</dbReference>
<dbReference type="PROSITE" id="PS50097">
    <property type="entry name" value="BTB"/>
    <property type="match status" value="1"/>
</dbReference>
<accession>A0A1B6ETB1</accession>
<dbReference type="GO" id="GO:0022008">
    <property type="term" value="P:neurogenesis"/>
    <property type="evidence" value="ECO:0007669"/>
    <property type="project" value="TreeGrafter"/>
</dbReference>
<dbReference type="Pfam" id="PF00651">
    <property type="entry name" value="BTB"/>
    <property type="match status" value="1"/>
</dbReference>
<organism evidence="2">
    <name type="scientific">Cuerna arida</name>
    <dbReference type="NCBI Taxonomy" id="1464854"/>
    <lineage>
        <taxon>Eukaryota</taxon>
        <taxon>Metazoa</taxon>
        <taxon>Ecdysozoa</taxon>
        <taxon>Arthropoda</taxon>
        <taxon>Hexapoda</taxon>
        <taxon>Insecta</taxon>
        <taxon>Pterygota</taxon>
        <taxon>Neoptera</taxon>
        <taxon>Paraneoptera</taxon>
        <taxon>Hemiptera</taxon>
        <taxon>Auchenorrhyncha</taxon>
        <taxon>Membracoidea</taxon>
        <taxon>Cicadellidae</taxon>
        <taxon>Cicadellinae</taxon>
        <taxon>Proconiini</taxon>
        <taxon>Cuerna</taxon>
    </lineage>
</organism>
<dbReference type="SMART" id="SM00875">
    <property type="entry name" value="BACK"/>
    <property type="match status" value="1"/>
</dbReference>
<dbReference type="GO" id="GO:0000932">
    <property type="term" value="C:P-body"/>
    <property type="evidence" value="ECO:0007669"/>
    <property type="project" value="TreeGrafter"/>
</dbReference>
<dbReference type="Gene3D" id="1.25.40.420">
    <property type="match status" value="1"/>
</dbReference>
<evidence type="ECO:0000313" key="2">
    <source>
        <dbReference type="EMBL" id="JAS41157.1"/>
    </source>
</evidence>
<dbReference type="SUPFAM" id="SSF54695">
    <property type="entry name" value="POZ domain"/>
    <property type="match status" value="1"/>
</dbReference>
<dbReference type="PANTHER" id="PTHR45774">
    <property type="entry name" value="BTB/POZ DOMAIN-CONTAINING"/>
    <property type="match status" value="1"/>
</dbReference>
<dbReference type="SMART" id="SM00225">
    <property type="entry name" value="BTB"/>
    <property type="match status" value="1"/>
</dbReference>
<dbReference type="GO" id="GO:0005829">
    <property type="term" value="C:cytosol"/>
    <property type="evidence" value="ECO:0007669"/>
    <property type="project" value="TreeGrafter"/>
</dbReference>
<dbReference type="InterPro" id="IPR000210">
    <property type="entry name" value="BTB/POZ_dom"/>
</dbReference>
<dbReference type="Gene3D" id="2.60.120.820">
    <property type="entry name" value="PHR domain"/>
    <property type="match status" value="1"/>
</dbReference>
<dbReference type="InterPro" id="IPR011705">
    <property type="entry name" value="BACK"/>
</dbReference>
<dbReference type="Pfam" id="PF07707">
    <property type="entry name" value="BACK"/>
    <property type="match status" value="1"/>
</dbReference>
<reference evidence="2" key="1">
    <citation type="submission" date="2015-11" db="EMBL/GenBank/DDBJ databases">
        <title>De novo transcriptome assembly of four potential Pierce s Disease insect vectors from Arizona vineyards.</title>
        <authorList>
            <person name="Tassone E.E."/>
        </authorList>
    </citation>
    <scope>NUCLEOTIDE SEQUENCE</scope>
</reference>
<sequence length="485" mass="55637">MEDWQLKLDRVNERGKHLLEKGIWSDCQFLVGDGQHKKRFSTHKMILSMSSPVFEAMFYGGLAEENDPIEIPDVQPEAFTAMLEYIYTDEINLTTIEQACELCYAAKKYMLPFLVNQCMSYIWKDVKYPMACRAYEFAKLFDETDLMTRCMEIIAWNTTLVLNDKNFEDVESSTLLAILDCEKLNISSELELVLAIYKWAVQQCKHKGLETNKQENLRSVLGSALSKIRFLTLSPAEFASSPAIPELLTQDEAFALLMKISSPSTVVTVPDGFSVSTVARANSTQPTSLPAIFCCERTIVQHISIKNYSRMDSYVTFTVNKDIVLHGIMIPSQLKLDCEEESDVLPREELDEHHQVYCNTMSTGTTYMESVKVFLQDGRGRQVSCALFNKRVGFKQLIDIKLNEPPRLYANITYKLIVELNKRGWYPMGTYSKHTNVSAGVLFTFCVGDPTESFRDCIIRSILFSQPMYRRRSRNLDQHNYQEFD</sequence>
<gene>
    <name evidence="2" type="ORF">g.25641</name>
</gene>